<evidence type="ECO:0000256" key="3">
    <source>
        <dbReference type="ARBA" id="ARBA00022490"/>
    </source>
</evidence>
<dbReference type="GO" id="GO:0046872">
    <property type="term" value="F:metal ion binding"/>
    <property type="evidence" value="ECO:0007669"/>
    <property type="project" value="UniProtKB-KW"/>
</dbReference>
<gene>
    <name evidence="13" type="primary">LOC109466165</name>
</gene>
<dbReference type="GO" id="GO:0030030">
    <property type="term" value="P:cell projection organization"/>
    <property type="evidence" value="ECO:0007669"/>
    <property type="project" value="UniProtKB-KW"/>
</dbReference>
<keyword evidence="4" id="KW-0479">Metal-binding</keyword>
<dbReference type="InterPro" id="IPR056800">
    <property type="entry name" value="vWA_Ro60"/>
</dbReference>
<keyword evidence="5" id="KW-0970">Cilium biogenesis/degradation</keyword>
<dbReference type="PANTHER" id="PTHR14202:SF0">
    <property type="entry name" value="RNA-BINDING PROTEIN RO60"/>
    <property type="match status" value="1"/>
</dbReference>
<dbReference type="RefSeq" id="XP_019619381.1">
    <property type="nucleotide sequence ID" value="XM_019763822.1"/>
</dbReference>
<reference evidence="13" key="1">
    <citation type="submission" date="2025-08" db="UniProtKB">
        <authorList>
            <consortium name="RefSeq"/>
        </authorList>
    </citation>
    <scope>IDENTIFICATION</scope>
    <source>
        <tissue evidence="13">Gonad</tissue>
    </source>
</reference>
<dbReference type="FunFam" id="3.40.50.410:FF:000033">
    <property type="entry name" value="60 kDa SS-A/Ro ribonucleoprotein"/>
    <property type="match status" value="1"/>
</dbReference>
<keyword evidence="6" id="KW-0694">RNA-binding</keyword>
<dbReference type="KEGG" id="bbel:109466165"/>
<dbReference type="Gene3D" id="3.40.50.410">
    <property type="entry name" value="von Willebrand factor, type A domain"/>
    <property type="match status" value="2"/>
</dbReference>
<dbReference type="InterPro" id="IPR040322">
    <property type="entry name" value="TROVE2"/>
</dbReference>
<dbReference type="SUPFAM" id="SSF53300">
    <property type="entry name" value="vWA-like"/>
    <property type="match status" value="1"/>
</dbReference>
<keyword evidence="7" id="KW-0687">Ribonucleoprotein</keyword>
<evidence type="ECO:0000313" key="12">
    <source>
        <dbReference type="Proteomes" id="UP000515135"/>
    </source>
</evidence>
<dbReference type="FunFam" id="3.40.50.410:FF:000040">
    <property type="entry name" value="60 kDa SS-A/Ro ribonucleoprotein isoform X1"/>
    <property type="match status" value="1"/>
</dbReference>
<dbReference type="Proteomes" id="UP000515135">
    <property type="component" value="Unplaced"/>
</dbReference>
<dbReference type="InterPro" id="IPR037214">
    <property type="entry name" value="TROVE_dom_sf"/>
</dbReference>
<organism evidence="12 13">
    <name type="scientific">Branchiostoma belcheri</name>
    <name type="common">Amphioxus</name>
    <dbReference type="NCBI Taxonomy" id="7741"/>
    <lineage>
        <taxon>Eukaryota</taxon>
        <taxon>Metazoa</taxon>
        <taxon>Chordata</taxon>
        <taxon>Cephalochordata</taxon>
        <taxon>Leptocardii</taxon>
        <taxon>Amphioxiformes</taxon>
        <taxon>Branchiostomatidae</taxon>
        <taxon>Branchiostoma</taxon>
    </lineage>
</organism>
<evidence type="ECO:0000259" key="11">
    <source>
        <dbReference type="PROSITE" id="PS50988"/>
    </source>
</evidence>
<evidence type="ECO:0000313" key="13">
    <source>
        <dbReference type="RefSeq" id="XP_019619381.1"/>
    </source>
</evidence>
<dbReference type="PANTHER" id="PTHR14202">
    <property type="entry name" value="60 KDA RIBONUCLEOPROTEIN SSA/RO"/>
    <property type="match status" value="1"/>
</dbReference>
<dbReference type="InterPro" id="IPR008858">
    <property type="entry name" value="TROVE_dom"/>
</dbReference>
<sequence length="531" mass="58902">MAEQNDASNDSAASGGCSVTDLQRARRFLCMGTESGTYTLDEKIKLGRENAESLVRLIHDGRGEEVVEEISKFSREGKAVKEQPVIFALALCARESDVKTKQAAYKALSKVCQTPIQLFAFINYAETLSGQSTGWGRAQRRAVQAWYNQQEPRQLAYLVTKYKHREGWTHKDLLRLCHLKPTNQGVAVVIRYIVKGFESAEKEFDKEDAPDDVKNVLTFLRAVEDVKNMRDESAVAGLVEQHRLAREHIPTQLLKSKEVWRSLLQDMPMTSLLRYLGKLSTIGLLAPLNDQSQLVCERLTDEEQLKKALVHPLTLLTALKQYERGRGDKGKQHWAPDPQIMEALNTAFYNSFKNVEPTNKRILLALDCGRSMAFSGVNGSSGLTAAMAAGTMAMCVARTEPSCHVFGFTDQLVQLTITGDMRLDQILQIVGATPKGRTDCVLPILYAKDNNIPVDMFLYLTDNKTGTGDIRPSDALKQYRAAMNIDAKLCVCAMSSNSFSLADPEDAGMLDIIGLDSQAPTVIRNFALGDI</sequence>
<dbReference type="GO" id="GO:0003723">
    <property type="term" value="F:RNA binding"/>
    <property type="evidence" value="ECO:0007669"/>
    <property type="project" value="UniProtKB-KW"/>
</dbReference>
<evidence type="ECO:0000256" key="10">
    <source>
        <dbReference type="ARBA" id="ARBA00083444"/>
    </source>
</evidence>
<evidence type="ECO:0000256" key="2">
    <source>
        <dbReference type="ARBA" id="ARBA00007814"/>
    </source>
</evidence>
<dbReference type="Pfam" id="PF05731">
    <property type="entry name" value="TROVE"/>
    <property type="match status" value="1"/>
</dbReference>
<dbReference type="GeneID" id="109466165"/>
<dbReference type="SUPFAM" id="SSF140864">
    <property type="entry name" value="TROVE domain-like"/>
    <property type="match status" value="1"/>
</dbReference>
<accession>A0A6P4YQ95</accession>
<keyword evidence="12" id="KW-1185">Reference proteome</keyword>
<evidence type="ECO:0000256" key="7">
    <source>
        <dbReference type="ARBA" id="ARBA00023274"/>
    </source>
</evidence>
<proteinExistence type="inferred from homology"/>
<name>A0A6P4YQ95_BRABE</name>
<evidence type="ECO:0000256" key="6">
    <source>
        <dbReference type="ARBA" id="ARBA00022884"/>
    </source>
</evidence>
<comment type="subcellular location">
    <subcellularLocation>
        <location evidence="1">Cytoplasm</location>
    </subcellularLocation>
</comment>
<protein>
    <recommendedName>
        <fullName evidence="8">RNA-binding protein RO60</fullName>
    </recommendedName>
    <alternativeName>
        <fullName evidence="9">60 kDa SS-A/Ro ribonucleoprotein</fullName>
    </alternativeName>
    <alternativeName>
        <fullName evidence="10">TROVE domain family member 2</fullName>
    </alternativeName>
</protein>
<evidence type="ECO:0000256" key="1">
    <source>
        <dbReference type="ARBA" id="ARBA00004496"/>
    </source>
</evidence>
<dbReference type="PROSITE" id="PS50988">
    <property type="entry name" value="TROVE"/>
    <property type="match status" value="1"/>
</dbReference>
<dbReference type="GO" id="GO:0005737">
    <property type="term" value="C:cytoplasm"/>
    <property type="evidence" value="ECO:0007669"/>
    <property type="project" value="UniProtKB-SubCell"/>
</dbReference>
<dbReference type="InterPro" id="IPR036465">
    <property type="entry name" value="vWFA_dom_sf"/>
</dbReference>
<keyword evidence="3" id="KW-0963">Cytoplasm</keyword>
<evidence type="ECO:0000256" key="8">
    <source>
        <dbReference type="ARBA" id="ARBA00068479"/>
    </source>
</evidence>
<evidence type="ECO:0000256" key="5">
    <source>
        <dbReference type="ARBA" id="ARBA00022794"/>
    </source>
</evidence>
<evidence type="ECO:0000256" key="4">
    <source>
        <dbReference type="ARBA" id="ARBA00022723"/>
    </source>
</evidence>
<dbReference type="GO" id="GO:1990904">
    <property type="term" value="C:ribonucleoprotein complex"/>
    <property type="evidence" value="ECO:0007669"/>
    <property type="project" value="UniProtKB-KW"/>
</dbReference>
<comment type="similarity">
    <text evidence="2">Belongs to the Ro 60 kDa family.</text>
</comment>
<dbReference type="OrthoDB" id="6098064at2759"/>
<evidence type="ECO:0000256" key="9">
    <source>
        <dbReference type="ARBA" id="ARBA00078397"/>
    </source>
</evidence>
<dbReference type="Pfam" id="PF25045">
    <property type="entry name" value="vWA_Ro60"/>
    <property type="match status" value="1"/>
</dbReference>
<feature type="domain" description="TROVE" evidence="11">
    <location>
        <begin position="8"/>
        <end position="360"/>
    </location>
</feature>
<dbReference type="AlphaFoldDB" id="A0A6P4YQ95"/>